<accession>A0A023G3X3</accession>
<keyword evidence="1" id="KW-0175">Coiled coil</keyword>
<dbReference type="EMBL" id="GBBM01006981">
    <property type="protein sequence ID" value="JAC28437.1"/>
    <property type="molecule type" value="mRNA"/>
</dbReference>
<proteinExistence type="evidence at transcript level"/>
<dbReference type="Gene3D" id="1.20.5.340">
    <property type="match status" value="1"/>
</dbReference>
<name>A0A023G3X3_AMBTT</name>
<evidence type="ECO:0000256" key="2">
    <source>
        <dbReference type="SAM" id="MobiDB-lite"/>
    </source>
</evidence>
<evidence type="ECO:0000256" key="1">
    <source>
        <dbReference type="SAM" id="Coils"/>
    </source>
</evidence>
<feature type="region of interest" description="Disordered" evidence="2">
    <location>
        <begin position="1"/>
        <end position="46"/>
    </location>
</feature>
<dbReference type="AlphaFoldDB" id="A0A023G3X3"/>
<evidence type="ECO:0000313" key="3">
    <source>
        <dbReference type="EMBL" id="JAC28437.1"/>
    </source>
</evidence>
<feature type="coiled-coil region" evidence="1">
    <location>
        <begin position="55"/>
        <end position="110"/>
    </location>
</feature>
<organism evidence="3">
    <name type="scientific">Amblyomma triste</name>
    <name type="common">Neotropical tick</name>
    <dbReference type="NCBI Taxonomy" id="251400"/>
    <lineage>
        <taxon>Eukaryota</taxon>
        <taxon>Metazoa</taxon>
        <taxon>Ecdysozoa</taxon>
        <taxon>Arthropoda</taxon>
        <taxon>Chelicerata</taxon>
        <taxon>Arachnida</taxon>
        <taxon>Acari</taxon>
        <taxon>Parasitiformes</taxon>
        <taxon>Ixodida</taxon>
        <taxon>Ixodoidea</taxon>
        <taxon>Ixodidae</taxon>
        <taxon>Amblyomminae</taxon>
        <taxon>Amblyomma</taxon>
    </lineage>
</organism>
<protein>
    <submittedName>
        <fullName evidence="3">Uncharacterized protein</fullName>
    </submittedName>
</protein>
<feature type="compositionally biased region" description="Polar residues" evidence="2">
    <location>
        <begin position="1"/>
        <end position="15"/>
    </location>
</feature>
<sequence length="231" mass="25666">MSLESAASTAPSSDTVEAAEVTGAGELTAPAVDGALESNPPRALNTEAVTTEQDLTALKARYSSAHDELEMLKTRAADLQTRCEKYEKTKDEISNRINNITAKIREEKSSKLEKLSGVEQRVQHLYKSLTQTVWTPDALEGVAEGLRAQKQDIEYECRLLDVVLERKQAELRKAQMQSTDNAAEEVILEPAEQQMTLQIVRGEAERLQRLLGELTSTKQRLVEEIDSLSRP</sequence>
<reference evidence="3" key="1">
    <citation type="submission" date="2014-03" db="EMBL/GenBank/DDBJ databases">
        <title>The sialotranscriptome of Amblyomma triste, Amblyomma parvum and Amblyomma cajennense ticks, uncovered by 454-based RNA-seq.</title>
        <authorList>
            <person name="Garcia G.R."/>
            <person name="Gardinassi L.G."/>
            <person name="Ribeiro J.M."/>
            <person name="Anatriello E."/>
            <person name="Ferreira B.R."/>
            <person name="Moreira H.N."/>
            <person name="Mafra C."/>
            <person name="Olegario M.M."/>
            <person name="Szabo P.J."/>
            <person name="Miranda-Santos I.K."/>
            <person name="Maruyama S.R."/>
        </authorList>
    </citation>
    <scope>NUCLEOTIDE SEQUENCE</scope>
    <source>
        <strain evidence="3">Mato Grasso do Sul</strain>
        <tissue evidence="3">Salivary glands</tissue>
    </source>
</reference>